<dbReference type="InterPro" id="IPR036895">
    <property type="entry name" value="Uracil-DNA_glycosylase-like_sf"/>
</dbReference>
<accession>A0A9Q5GKH4</accession>
<proteinExistence type="predicted"/>
<dbReference type="NCBIfam" id="TIGR04274">
    <property type="entry name" value="hypoxanDNAglyco"/>
    <property type="match status" value="1"/>
</dbReference>
<sequence length="160" mass="18235">MSQVKQILEPIYDGRSRILILGTFPSVQSRESQFYYANARNRFWKVIAGIFDCDEANTTFDKKDMLLNNGIALWDVIESCEITGSSDSSIKNVVPADLSIVLNNASIEKIYANGDKAFKLYMKYTYPIIKRDIIKLPSTSPANAKFTLDNLIDYWKCIKE</sequence>
<reference evidence="2" key="1">
    <citation type="submission" date="2020-05" db="EMBL/GenBank/DDBJ databases">
        <title>Genomic insights into acetone-butanol-ethanol (ABE) fermentation by sequencing solventogenic clostridia strains.</title>
        <authorList>
            <person name="Brown S."/>
        </authorList>
    </citation>
    <scope>NUCLEOTIDE SEQUENCE</scope>
    <source>
        <strain evidence="2">DJ126</strain>
    </source>
</reference>
<feature type="domain" description="Uracil-DNA glycosylase-like" evidence="1">
    <location>
        <begin position="12"/>
        <end position="155"/>
    </location>
</feature>
<dbReference type="SUPFAM" id="SSF52141">
    <property type="entry name" value="Uracil-DNA glycosylase-like"/>
    <property type="match status" value="1"/>
</dbReference>
<organism evidence="2 3">
    <name type="scientific">Clostridium beijerinckii</name>
    <name type="common">Clostridium MP</name>
    <dbReference type="NCBI Taxonomy" id="1520"/>
    <lineage>
        <taxon>Bacteria</taxon>
        <taxon>Bacillati</taxon>
        <taxon>Bacillota</taxon>
        <taxon>Clostridia</taxon>
        <taxon>Eubacteriales</taxon>
        <taxon>Clostridiaceae</taxon>
        <taxon>Clostridium</taxon>
    </lineage>
</organism>
<dbReference type="AlphaFoldDB" id="A0A9Q5GKH4"/>
<dbReference type="Pfam" id="PF03167">
    <property type="entry name" value="UDG"/>
    <property type="match status" value="1"/>
</dbReference>
<dbReference type="CDD" id="cd10032">
    <property type="entry name" value="UDG-F6_HDG"/>
    <property type="match status" value="1"/>
</dbReference>
<dbReference type="InterPro" id="IPR005122">
    <property type="entry name" value="Uracil-DNA_glycosylase-like"/>
</dbReference>
<evidence type="ECO:0000313" key="3">
    <source>
        <dbReference type="Proteomes" id="UP000821656"/>
    </source>
</evidence>
<dbReference type="Proteomes" id="UP000821656">
    <property type="component" value="Unassembled WGS sequence"/>
</dbReference>
<name>A0A9Q5GKH4_CLOBE</name>
<protein>
    <submittedName>
        <fullName evidence="2">Hypoxanthine-DNA glycosylase</fullName>
    </submittedName>
</protein>
<dbReference type="InterPro" id="IPR026353">
    <property type="entry name" value="Hypoxan-DNA_Glyclase"/>
</dbReference>
<comment type="caution">
    <text evidence="2">The sequence shown here is derived from an EMBL/GenBank/DDBJ whole genome shotgun (WGS) entry which is preliminary data.</text>
</comment>
<dbReference type="EMBL" id="JABSXK010000001">
    <property type="protein sequence ID" value="NRV11501.1"/>
    <property type="molecule type" value="Genomic_DNA"/>
</dbReference>
<evidence type="ECO:0000259" key="1">
    <source>
        <dbReference type="Pfam" id="PF03167"/>
    </source>
</evidence>
<evidence type="ECO:0000313" key="2">
    <source>
        <dbReference type="EMBL" id="NRV11501.1"/>
    </source>
</evidence>
<dbReference type="RefSeq" id="WP_077307145.1">
    <property type="nucleotide sequence ID" value="NZ_CP016090.1"/>
</dbReference>
<gene>
    <name evidence="2" type="ORF">DFH45_004464</name>
</gene>
<dbReference type="Gene3D" id="3.40.470.10">
    <property type="entry name" value="Uracil-DNA glycosylase-like domain"/>
    <property type="match status" value="1"/>
</dbReference>